<gene>
    <name evidence="1" type="ORF">BJ322DRAFT_1038841</name>
</gene>
<name>A0A9P6LB93_9AGAM</name>
<reference evidence="1" key="2">
    <citation type="submission" date="2020-11" db="EMBL/GenBank/DDBJ databases">
        <authorList>
            <consortium name="DOE Joint Genome Institute"/>
            <person name="Kuo A."/>
            <person name="Miyauchi S."/>
            <person name="Kiss E."/>
            <person name="Drula E."/>
            <person name="Kohler A."/>
            <person name="Sanchez-Garcia M."/>
            <person name="Andreopoulos B."/>
            <person name="Barry K.W."/>
            <person name="Bonito G."/>
            <person name="Buee M."/>
            <person name="Carver A."/>
            <person name="Chen C."/>
            <person name="Cichocki N."/>
            <person name="Clum A."/>
            <person name="Culley D."/>
            <person name="Crous P.W."/>
            <person name="Fauchery L."/>
            <person name="Girlanda M."/>
            <person name="Hayes R."/>
            <person name="Keri Z."/>
            <person name="Labutti K."/>
            <person name="Lipzen A."/>
            <person name="Lombard V."/>
            <person name="Magnuson J."/>
            <person name="Maillard F."/>
            <person name="Morin E."/>
            <person name="Murat C."/>
            <person name="Nolan M."/>
            <person name="Ohm R."/>
            <person name="Pangilinan J."/>
            <person name="Pereira M."/>
            <person name="Perotto S."/>
            <person name="Peter M."/>
            <person name="Riley R."/>
            <person name="Sitrit Y."/>
            <person name="Stielow B."/>
            <person name="Szollosi G."/>
            <person name="Zifcakova L."/>
            <person name="Stursova M."/>
            <person name="Spatafora J.W."/>
            <person name="Tedersoo L."/>
            <person name="Vaario L.-M."/>
            <person name="Yamada A."/>
            <person name="Yan M."/>
            <person name="Wang P."/>
            <person name="Xu J."/>
            <person name="Bruns T."/>
            <person name="Baldrian P."/>
            <person name="Vilgalys R."/>
            <person name="Henrissat B."/>
            <person name="Grigoriev I.V."/>
            <person name="Hibbett D."/>
            <person name="Nagy L.G."/>
            <person name="Martin F.M."/>
        </authorList>
    </citation>
    <scope>NUCLEOTIDE SEQUENCE</scope>
    <source>
        <strain evidence="1">UH-Tt-Lm1</strain>
    </source>
</reference>
<evidence type="ECO:0000313" key="1">
    <source>
        <dbReference type="EMBL" id="KAF9790926.1"/>
    </source>
</evidence>
<comment type="caution">
    <text evidence="1">The sequence shown here is derived from an EMBL/GenBank/DDBJ whole genome shotgun (WGS) entry which is preliminary data.</text>
</comment>
<sequence>MTASKKLQSAPSIFEPDSIYLLFVKRDDQTCAGVFHHNSDGKGILAFACMKQQGAIHADTLFEYDLTQGTAPLLWSICPSPNSARIRDRIQVRRHHRTQSSEAPLPRMVTKRPLRLSRFCPHKRRPLDGARLARSRREVGAEGVGLGEQVPSRVPEGFRGSRTAACSQPVVLLRERCSLLVGVLKSLGR</sequence>
<dbReference type="Proteomes" id="UP000736335">
    <property type="component" value="Unassembled WGS sequence"/>
</dbReference>
<accession>A0A9P6LB93</accession>
<reference evidence="1" key="1">
    <citation type="journal article" date="2020" name="Nat. Commun.">
        <title>Large-scale genome sequencing of mycorrhizal fungi provides insights into the early evolution of symbiotic traits.</title>
        <authorList>
            <person name="Miyauchi S."/>
            <person name="Kiss E."/>
            <person name="Kuo A."/>
            <person name="Drula E."/>
            <person name="Kohler A."/>
            <person name="Sanchez-Garcia M."/>
            <person name="Morin E."/>
            <person name="Andreopoulos B."/>
            <person name="Barry K.W."/>
            <person name="Bonito G."/>
            <person name="Buee M."/>
            <person name="Carver A."/>
            <person name="Chen C."/>
            <person name="Cichocki N."/>
            <person name="Clum A."/>
            <person name="Culley D."/>
            <person name="Crous P.W."/>
            <person name="Fauchery L."/>
            <person name="Girlanda M."/>
            <person name="Hayes R.D."/>
            <person name="Keri Z."/>
            <person name="LaButti K."/>
            <person name="Lipzen A."/>
            <person name="Lombard V."/>
            <person name="Magnuson J."/>
            <person name="Maillard F."/>
            <person name="Murat C."/>
            <person name="Nolan M."/>
            <person name="Ohm R.A."/>
            <person name="Pangilinan J."/>
            <person name="Pereira M.F."/>
            <person name="Perotto S."/>
            <person name="Peter M."/>
            <person name="Pfister S."/>
            <person name="Riley R."/>
            <person name="Sitrit Y."/>
            <person name="Stielow J.B."/>
            <person name="Szollosi G."/>
            <person name="Zifcakova L."/>
            <person name="Stursova M."/>
            <person name="Spatafora J.W."/>
            <person name="Tedersoo L."/>
            <person name="Vaario L.M."/>
            <person name="Yamada A."/>
            <person name="Yan M."/>
            <person name="Wang P."/>
            <person name="Xu J."/>
            <person name="Bruns T."/>
            <person name="Baldrian P."/>
            <person name="Vilgalys R."/>
            <person name="Dunand C."/>
            <person name="Henrissat B."/>
            <person name="Grigoriev I.V."/>
            <person name="Hibbett D."/>
            <person name="Nagy L.G."/>
            <person name="Martin F.M."/>
        </authorList>
    </citation>
    <scope>NUCLEOTIDE SEQUENCE</scope>
    <source>
        <strain evidence="1">UH-Tt-Lm1</strain>
    </source>
</reference>
<organism evidence="1 2">
    <name type="scientific">Thelephora terrestris</name>
    <dbReference type="NCBI Taxonomy" id="56493"/>
    <lineage>
        <taxon>Eukaryota</taxon>
        <taxon>Fungi</taxon>
        <taxon>Dikarya</taxon>
        <taxon>Basidiomycota</taxon>
        <taxon>Agaricomycotina</taxon>
        <taxon>Agaricomycetes</taxon>
        <taxon>Thelephorales</taxon>
        <taxon>Thelephoraceae</taxon>
        <taxon>Thelephora</taxon>
    </lineage>
</organism>
<protein>
    <submittedName>
        <fullName evidence="1">Uncharacterized protein</fullName>
    </submittedName>
</protein>
<evidence type="ECO:0000313" key="2">
    <source>
        <dbReference type="Proteomes" id="UP000736335"/>
    </source>
</evidence>
<dbReference type="EMBL" id="WIUZ02000002">
    <property type="protein sequence ID" value="KAF9790926.1"/>
    <property type="molecule type" value="Genomic_DNA"/>
</dbReference>
<dbReference type="AlphaFoldDB" id="A0A9P6LB93"/>
<proteinExistence type="predicted"/>
<keyword evidence="2" id="KW-1185">Reference proteome</keyword>